<dbReference type="InParanoid" id="Q2LQI5"/>
<dbReference type="KEGG" id="sat:SYN_03225"/>
<dbReference type="EMBL" id="CP000252">
    <property type="protein sequence ID" value="ABC75891.1"/>
    <property type="molecule type" value="Genomic_DNA"/>
</dbReference>
<sequence>MNQSFARLLPALVRKFVTFPEERVLWKPSFLLVYRKAVNQRIIKKYYFNSHLRISNDLLKTKNREKNLMEFCKNTNMLFVIYN</sequence>
<dbReference type="AlphaFoldDB" id="Q2LQI5"/>
<keyword evidence="2" id="KW-1185">Reference proteome</keyword>
<name>Q2LQI5_SYNAS</name>
<evidence type="ECO:0000313" key="2">
    <source>
        <dbReference type="Proteomes" id="UP000001933"/>
    </source>
</evidence>
<dbReference type="HOGENOM" id="CLU_2541362_0_0_7"/>
<evidence type="ECO:0000313" key="1">
    <source>
        <dbReference type="EMBL" id="ABC75891.1"/>
    </source>
</evidence>
<protein>
    <submittedName>
        <fullName evidence="1">Hypothetical cytosolic protein</fullName>
    </submittedName>
</protein>
<dbReference type="STRING" id="56780.SYN_03225"/>
<dbReference type="Proteomes" id="UP000001933">
    <property type="component" value="Chromosome"/>
</dbReference>
<proteinExistence type="predicted"/>
<gene>
    <name evidence="1" type="ORF">SYN_03225</name>
</gene>
<organism evidence="1 2">
    <name type="scientific">Syntrophus aciditrophicus (strain SB)</name>
    <dbReference type="NCBI Taxonomy" id="56780"/>
    <lineage>
        <taxon>Bacteria</taxon>
        <taxon>Pseudomonadati</taxon>
        <taxon>Thermodesulfobacteriota</taxon>
        <taxon>Syntrophia</taxon>
        <taxon>Syntrophales</taxon>
        <taxon>Syntrophaceae</taxon>
        <taxon>Syntrophus</taxon>
    </lineage>
</organism>
<reference evidence="1 2" key="1">
    <citation type="journal article" date="2007" name="Proc. Natl. Acad. Sci. U.S.A.">
        <title>The genome of Syntrophus aciditrophicus: life at the thermodynamic limit of microbial growth.</title>
        <authorList>
            <person name="McInerney M.J."/>
            <person name="Rohlin L."/>
            <person name="Mouttaki H."/>
            <person name="Kim U."/>
            <person name="Krupp R.S."/>
            <person name="Rios-Hernandez L."/>
            <person name="Sieber J."/>
            <person name="Struchtemeyer C.G."/>
            <person name="Bhattacharyya A."/>
            <person name="Campbell J.W."/>
            <person name="Gunsalus R.P."/>
        </authorList>
    </citation>
    <scope>NUCLEOTIDE SEQUENCE [LARGE SCALE GENOMIC DNA]</scope>
    <source>
        <strain evidence="1 2">SB</strain>
    </source>
</reference>
<accession>Q2LQI5</accession>